<keyword evidence="1" id="KW-0732">Signal</keyword>
<reference evidence="4" key="1">
    <citation type="submission" date="2017-06" db="EMBL/GenBank/DDBJ databases">
        <authorList>
            <person name="Varghese N."/>
            <person name="Submissions S."/>
        </authorList>
    </citation>
    <scope>NUCLEOTIDE SEQUENCE [LARGE SCALE GENOMIC DNA]</scope>
    <source>
        <strain evidence="4">CIP 108523</strain>
    </source>
</reference>
<feature type="signal peptide" evidence="1">
    <location>
        <begin position="1"/>
        <end position="20"/>
    </location>
</feature>
<organism evidence="3 4">
    <name type="scientific">Pseudomonas segetis</name>
    <dbReference type="NCBI Taxonomy" id="298908"/>
    <lineage>
        <taxon>Bacteria</taxon>
        <taxon>Pseudomonadati</taxon>
        <taxon>Pseudomonadota</taxon>
        <taxon>Gammaproteobacteria</taxon>
        <taxon>Pseudomonadales</taxon>
        <taxon>Pseudomonadaceae</taxon>
        <taxon>Pseudomonas</taxon>
    </lineage>
</organism>
<dbReference type="Proteomes" id="UP000242915">
    <property type="component" value="Unassembled WGS sequence"/>
</dbReference>
<evidence type="ECO:0000313" key="3">
    <source>
        <dbReference type="EMBL" id="SNS22893.1"/>
    </source>
</evidence>
<keyword evidence="4" id="KW-1185">Reference proteome</keyword>
<feature type="domain" description="DUF2846" evidence="2">
    <location>
        <begin position="46"/>
        <end position="141"/>
    </location>
</feature>
<dbReference type="AlphaFoldDB" id="A0A239CU59"/>
<accession>A0A239CU59</accession>
<feature type="chain" id="PRO_5013054207" description="DUF2846 domain-containing protein" evidence="1">
    <location>
        <begin position="21"/>
        <end position="199"/>
    </location>
</feature>
<dbReference type="PROSITE" id="PS51257">
    <property type="entry name" value="PROKAR_LIPOPROTEIN"/>
    <property type="match status" value="1"/>
</dbReference>
<proteinExistence type="predicted"/>
<dbReference type="RefSeq" id="WP_245851395.1">
    <property type="nucleotide sequence ID" value="NZ_FZOG01000002.1"/>
</dbReference>
<evidence type="ECO:0000256" key="1">
    <source>
        <dbReference type="SAM" id="SignalP"/>
    </source>
</evidence>
<gene>
    <name evidence="3" type="ORF">SAMN05216255_1867</name>
</gene>
<dbReference type="Pfam" id="PF11008">
    <property type="entry name" value="DUF2846"/>
    <property type="match status" value="1"/>
</dbReference>
<dbReference type="InterPro" id="IPR022548">
    <property type="entry name" value="DUF2846"/>
</dbReference>
<evidence type="ECO:0000313" key="4">
    <source>
        <dbReference type="Proteomes" id="UP000242915"/>
    </source>
</evidence>
<protein>
    <recommendedName>
        <fullName evidence="2">DUF2846 domain-containing protein</fullName>
    </recommendedName>
</protein>
<evidence type="ECO:0000259" key="2">
    <source>
        <dbReference type="Pfam" id="PF11008"/>
    </source>
</evidence>
<dbReference type="EMBL" id="FZOG01000002">
    <property type="protein sequence ID" value="SNS22893.1"/>
    <property type="molecule type" value="Genomic_DNA"/>
</dbReference>
<name>A0A239CU59_9PSED</name>
<sequence length="199" mass="21999">MRCLHPLLILLMPMCFGLGACSTLGGFFGDTQGAAYTAQQPTAPQRAIVYLYRPKSTWADQELEAPGLFVNNQLQGSLPSNGYLAFEIDPAHYQIELRRPLLGSYWTWLADSSFDFVSIAKLTLVSEAGSRYFFRYDELNPPLGKSPVPAVGDGPVQQVPAAVAETEIIHTRQLQPLRAVTPTAHEPDFWSEPARYLGL</sequence>